<evidence type="ECO:0000256" key="2">
    <source>
        <dbReference type="ARBA" id="ARBA00022553"/>
    </source>
</evidence>
<feature type="compositionally biased region" description="Polar residues" evidence="3">
    <location>
        <begin position="734"/>
        <end position="765"/>
    </location>
</feature>
<dbReference type="Gene3D" id="3.40.50.11210">
    <property type="entry name" value="Rap/Ran-GAP"/>
    <property type="match status" value="1"/>
</dbReference>
<dbReference type="PROSITE" id="PS50085">
    <property type="entry name" value="RAPGAP"/>
    <property type="match status" value="1"/>
</dbReference>
<dbReference type="InterPro" id="IPR027107">
    <property type="entry name" value="Tuberin/Ral-act_asu"/>
</dbReference>
<dbReference type="Pfam" id="PF20412">
    <property type="entry name" value="RALGAPB_N"/>
    <property type="match status" value="1"/>
</dbReference>
<feature type="domain" description="Rap-GAP" evidence="4">
    <location>
        <begin position="1649"/>
        <end position="1857"/>
    </location>
</feature>
<feature type="region of interest" description="Disordered" evidence="3">
    <location>
        <begin position="666"/>
        <end position="770"/>
    </location>
</feature>
<protein>
    <recommendedName>
        <fullName evidence="4">Rap-GAP domain-containing protein</fullName>
    </recommendedName>
</protein>
<keyword evidence="1" id="KW-0343">GTPase activation</keyword>
<evidence type="ECO:0000259" key="4">
    <source>
        <dbReference type="PROSITE" id="PS50085"/>
    </source>
</evidence>
<dbReference type="GO" id="GO:0005096">
    <property type="term" value="F:GTPase activator activity"/>
    <property type="evidence" value="ECO:0007669"/>
    <property type="project" value="UniProtKB-KW"/>
</dbReference>
<feature type="compositionally biased region" description="Polar residues" evidence="3">
    <location>
        <begin position="861"/>
        <end position="884"/>
    </location>
</feature>
<accession>A0A8W8IBU8</accession>
<organism evidence="5 6">
    <name type="scientific">Magallana gigas</name>
    <name type="common">Pacific oyster</name>
    <name type="synonym">Crassostrea gigas</name>
    <dbReference type="NCBI Taxonomy" id="29159"/>
    <lineage>
        <taxon>Eukaryota</taxon>
        <taxon>Metazoa</taxon>
        <taxon>Spiralia</taxon>
        <taxon>Lophotrochozoa</taxon>
        <taxon>Mollusca</taxon>
        <taxon>Bivalvia</taxon>
        <taxon>Autobranchia</taxon>
        <taxon>Pteriomorphia</taxon>
        <taxon>Ostreida</taxon>
        <taxon>Ostreoidea</taxon>
        <taxon>Ostreidae</taxon>
        <taxon>Magallana</taxon>
    </lineage>
</organism>
<dbReference type="Pfam" id="PF02145">
    <property type="entry name" value="Rap_GAP"/>
    <property type="match status" value="1"/>
</dbReference>
<feature type="region of interest" description="Disordered" evidence="3">
    <location>
        <begin position="431"/>
        <end position="471"/>
    </location>
</feature>
<dbReference type="EnsemblMetazoa" id="G13475.1">
    <property type="protein sequence ID" value="G13475.1:cds"/>
    <property type="gene ID" value="G13475"/>
</dbReference>
<keyword evidence="2" id="KW-0597">Phosphoprotein</keyword>
<dbReference type="PANTHER" id="PTHR10063:SF11">
    <property type="entry name" value="RHO GTPASE-ACTIVATING PROTEIN CG5521-RELATED"/>
    <property type="match status" value="1"/>
</dbReference>
<feature type="region of interest" description="Disordered" evidence="3">
    <location>
        <begin position="1905"/>
        <end position="1964"/>
    </location>
</feature>
<evidence type="ECO:0000313" key="6">
    <source>
        <dbReference type="Proteomes" id="UP000005408"/>
    </source>
</evidence>
<feature type="region of interest" description="Disordered" evidence="3">
    <location>
        <begin position="845"/>
        <end position="901"/>
    </location>
</feature>
<evidence type="ECO:0000313" key="5">
    <source>
        <dbReference type="EnsemblMetazoa" id="G13475.1:cds"/>
    </source>
</evidence>
<name>A0A8W8IBU8_MAGGI</name>
<dbReference type="GO" id="GO:0051056">
    <property type="term" value="P:regulation of small GTPase mediated signal transduction"/>
    <property type="evidence" value="ECO:0007669"/>
    <property type="project" value="InterPro"/>
</dbReference>
<dbReference type="SUPFAM" id="SSF111347">
    <property type="entry name" value="Rap/Ran-GAP"/>
    <property type="match status" value="1"/>
</dbReference>
<dbReference type="FunFam" id="3.40.50.11210:FF:000001">
    <property type="entry name" value="Ral GTPase-activating protein subunit alpha-1 isoform 1"/>
    <property type="match status" value="1"/>
</dbReference>
<dbReference type="Proteomes" id="UP000005408">
    <property type="component" value="Unassembled WGS sequence"/>
</dbReference>
<feature type="compositionally biased region" description="Basic and acidic residues" evidence="3">
    <location>
        <begin position="666"/>
        <end position="690"/>
    </location>
</feature>
<proteinExistence type="predicted"/>
<dbReference type="InterPro" id="IPR000331">
    <property type="entry name" value="Rap/Ran_GAP_dom"/>
</dbReference>
<dbReference type="GO" id="GO:0005737">
    <property type="term" value="C:cytoplasm"/>
    <property type="evidence" value="ECO:0007669"/>
    <property type="project" value="TreeGrafter"/>
</dbReference>
<dbReference type="GO" id="GO:0005634">
    <property type="term" value="C:nucleus"/>
    <property type="evidence" value="ECO:0007669"/>
    <property type="project" value="InterPro"/>
</dbReference>
<evidence type="ECO:0000256" key="3">
    <source>
        <dbReference type="SAM" id="MobiDB-lite"/>
    </source>
</evidence>
<sequence>MFRTRTKEGELKKSVLKVSDPKKDALTRFKHLRIVLDNYSKLEAKDFFEANYSHIYFIFNDNFSNVEADLKQRANRAHREDLDAILFVFEKILTLLPELIHKRWMFHSIGRILKKLLHPGNGLKIRKDGIRLFLLWYQILNENASEECHEIFLQLVPGLGKGIHQEVLYGKSQSGAESKESCSGIIISGDITPILPGSGEKLPDNITKHYFDALIYYMVSEVIKVEWKNKRMRETCFVFLFDNFKSSYLMWLLPTFDKAGDIYNPRLDLPESRQVSELESHDMPGNVSDCRYSFIKWLAHFVFISKQHDKAIENQVPETVGSEEDITETDQPMAAAAENMPGSNASTLSTGSHHSELDSMTSSLCYEEWVDENDIVRSVLLTSRENINIIHESFRQAFLFSLNQSKSIKTVISVYKDWFQHADQKPIFMQEPSDIGLGHAPDHHSSLSDILEEDSSDESAPQTKDLSKSLPSLDSINNSRIRNASYLGAIGDLADGGRLNDVRAGIQKVLQVFIVNSANVFLLQTDDESAMSEQVDLCKKVINIYRYLVMNINMEQKTWEKMLQVLLCITTGVLGDVPIFNRKPTDLQKRLATPIFQTIIVTWIRANLCVFVSGQLWDQFLGVLSSLSGWPELIRQWANTMDTLTRVLAKQVYGLDLTDLPLQRLTEQKEKRRRGKSQEIPRNKSNDKSFSRSWSKNEPPNDKAFTSNAVPFERGKYKSDGAGGSKSRPDLNKQRSLSGEPSPSHSRQPSNASDSALYIRSNSDGNLADPKDLVERLKGVTSEDMREKHDSTVIPACTVSISSTSENIGRMWKRKVFKRLYSLRYSPAPEDLEVAKLSMRDLQSDPDVDSISFEHSEQDTSYRCTDSRSPSPTSIHSRSPSPISELTVHPQQKDCPTPDRDSLHIEMAATTTDGGIETKECINDMRSVLAGGSVQGWLPDNAVVLWKRMLGILGDVNQITDPENHVMVYEELSKILDTLHKIRNNLGVTEDNTFSPPPPDFIPPTTIFTPWEFECLNLPDDYKRGKLLAYQLLCQTVVKRHDVLLSTELLSQFYMCLHTGIGTRDQEIINVLVKHCGPRFFSTPLQSSTLLLKNFIQAVEIVLSSSDLRQTPRSEALSLIGSLMCFPNHYQDLQVLNVGQLSVESLSSNTLKECIISQLLNSAKKESAETARCIALSSIGVYLYEELCHQTLHSKLHEAVIVLLGNLRCKHKVAAKTATAILSMLCDHTDQLLNYHAALPKHIIEVVTATVSVLIPLTGIEVSQEERKLIVAMLFCVVEWCMKMPISLLLETTDTDKSCVFKVFQVLDVAVKGHSTESLSQARQLLAGMIQDSDFAHLRELHSPVGDYKSDRKSGESDSIQCAAKLLINHMVNHMCHFPMGSGASRLSSSIQEHHDMEELEVNDLKQEIFYSSNIQFFVQNKRTLVSFIELPALVDLPGGGVTAGLTTARTVCRVLLRDLTGKYAWESSMLYAPPWCQEGSSVKNAKALLDLSSAGELEPLLSHDEHDAPLTDTERPSSMMPLYNLSLPHQDNLNDMLRYIGHTSPECHLIPGEPLNLEAGTPEGFSTESEEAIKGMVIHQKVNELQYYSKHKMDQGMLAKPQVPCEGEETTPPFQMCRMMLDQLGLLAWEQRCHFDLLRKSDKLLRELKNLDNQKCRETHKIAVIYVAEGQEDKNSILSNCGASKAFEDFVAGLGWEVDLETHQGFLGGLQQNRTTGNTAPYYATSLTECIFHVSTRMPSGTDDAMHIKMRHLGNDEIHIIWSEHTRDYRRGIIPTEFGDVLIIIYPLPSGLYRIEINKKAEVPYFGPLFDGAILDRKVLPGLVRATAINASRVKRSLLPFYHSFYEERAKNFETVIQQHVDFTMFEDFAANVFAPVLPQNATIMDQSQDLSFTASMTSVDQSQSSAVDQVSPAMPRQSRAGSSDTGIFERTAKRLSLNRRKASKTSQHQTPPESPEARSKKS</sequence>
<dbReference type="InterPro" id="IPR035974">
    <property type="entry name" value="Rap/Ran-GAP_sf"/>
</dbReference>
<evidence type="ECO:0000256" key="1">
    <source>
        <dbReference type="ARBA" id="ARBA00022468"/>
    </source>
</evidence>
<keyword evidence="6" id="KW-1185">Reference proteome</keyword>
<dbReference type="InterPro" id="IPR046859">
    <property type="entry name" value="RGPA/RALGAPB_N"/>
</dbReference>
<dbReference type="PANTHER" id="PTHR10063">
    <property type="entry name" value="TUBERIN"/>
    <property type="match status" value="1"/>
</dbReference>
<reference evidence="5" key="1">
    <citation type="submission" date="2022-08" db="UniProtKB">
        <authorList>
            <consortium name="EnsemblMetazoa"/>
        </authorList>
    </citation>
    <scope>IDENTIFICATION</scope>
    <source>
        <strain evidence="5">05x7-T-G4-1.051#20</strain>
    </source>
</reference>
<feature type="compositionally biased region" description="Polar residues" evidence="3">
    <location>
        <begin position="691"/>
        <end position="709"/>
    </location>
</feature>